<organism evidence="1 2">
    <name type="scientific">Streblomastix strix</name>
    <dbReference type="NCBI Taxonomy" id="222440"/>
    <lineage>
        <taxon>Eukaryota</taxon>
        <taxon>Metamonada</taxon>
        <taxon>Preaxostyla</taxon>
        <taxon>Oxymonadida</taxon>
        <taxon>Streblomastigidae</taxon>
        <taxon>Streblomastix</taxon>
    </lineage>
</organism>
<accession>A0A5J4W9X7</accession>
<dbReference type="Proteomes" id="UP000324800">
    <property type="component" value="Unassembled WGS sequence"/>
</dbReference>
<protein>
    <submittedName>
        <fullName evidence="1">Uncharacterized protein</fullName>
    </submittedName>
</protein>
<dbReference type="EMBL" id="SNRW01002820">
    <property type="protein sequence ID" value="KAA6391620.1"/>
    <property type="molecule type" value="Genomic_DNA"/>
</dbReference>
<evidence type="ECO:0000313" key="2">
    <source>
        <dbReference type="Proteomes" id="UP000324800"/>
    </source>
</evidence>
<gene>
    <name evidence="1" type="ORF">EZS28_012854</name>
</gene>
<name>A0A5J4W9X7_9EUKA</name>
<evidence type="ECO:0000313" key="1">
    <source>
        <dbReference type="EMBL" id="KAA6391620.1"/>
    </source>
</evidence>
<dbReference type="AlphaFoldDB" id="A0A5J4W9X7"/>
<sequence length="125" mass="13820">MSRSEAIKKDAIAQDAADSELIDEFIQARAIADEQDKQFLEEKLKEYGEKYILTGLQTRAGLFSLNSVQQLVIKQQASGQIQSHCSSAPPTTDLFLIDAKALVLNKIASDEQSKLDFENSLTQVS</sequence>
<comment type="caution">
    <text evidence="1">The sequence shown here is derived from an EMBL/GenBank/DDBJ whole genome shotgun (WGS) entry which is preliminary data.</text>
</comment>
<proteinExistence type="predicted"/>
<reference evidence="1 2" key="1">
    <citation type="submission" date="2019-03" db="EMBL/GenBank/DDBJ databases">
        <title>Single cell metagenomics reveals metabolic interactions within the superorganism composed of flagellate Streblomastix strix and complex community of Bacteroidetes bacteria on its surface.</title>
        <authorList>
            <person name="Treitli S.C."/>
            <person name="Kolisko M."/>
            <person name="Husnik F."/>
            <person name="Keeling P."/>
            <person name="Hampl V."/>
        </authorList>
    </citation>
    <scope>NUCLEOTIDE SEQUENCE [LARGE SCALE GENOMIC DNA]</scope>
    <source>
        <strain evidence="1">ST1C</strain>
    </source>
</reference>